<evidence type="ECO:0000256" key="4">
    <source>
        <dbReference type="ARBA" id="ARBA00023163"/>
    </source>
</evidence>
<evidence type="ECO:0000256" key="3">
    <source>
        <dbReference type="ARBA" id="ARBA00023125"/>
    </source>
</evidence>
<feature type="compositionally biased region" description="Acidic residues" evidence="6">
    <location>
        <begin position="607"/>
        <end position="619"/>
    </location>
</feature>
<dbReference type="EMBL" id="CAJOBA010003465">
    <property type="protein sequence ID" value="CAF3682732.1"/>
    <property type="molecule type" value="Genomic_DNA"/>
</dbReference>
<evidence type="ECO:0000313" key="9">
    <source>
        <dbReference type="EMBL" id="CAF3682732.1"/>
    </source>
</evidence>
<dbReference type="Proteomes" id="UP000677228">
    <property type="component" value="Unassembled WGS sequence"/>
</dbReference>
<dbReference type="PANTHER" id="PTHR13059">
    <property type="entry name" value="HMG-BOX TRANSCRIPTION FACTOR BBX"/>
    <property type="match status" value="1"/>
</dbReference>
<dbReference type="InterPro" id="IPR032147">
    <property type="entry name" value="Cic_dom"/>
</dbReference>
<dbReference type="PANTHER" id="PTHR13059:SF13">
    <property type="entry name" value="PROTEIN CAPICUA HOMOLOG"/>
    <property type="match status" value="1"/>
</dbReference>
<dbReference type="AlphaFoldDB" id="A0A8S2HSX9"/>
<proteinExistence type="predicted"/>
<accession>A0A8S2HSX9</accession>
<feature type="region of interest" description="Disordered" evidence="6">
    <location>
        <begin position="262"/>
        <end position="282"/>
    </location>
</feature>
<dbReference type="Proteomes" id="UP000682733">
    <property type="component" value="Unassembled WGS sequence"/>
</dbReference>
<evidence type="ECO:0000313" key="10">
    <source>
        <dbReference type="Proteomes" id="UP000682733"/>
    </source>
</evidence>
<keyword evidence="5" id="KW-0539">Nucleus</keyword>
<evidence type="ECO:0000256" key="2">
    <source>
        <dbReference type="ARBA" id="ARBA00023015"/>
    </source>
</evidence>
<dbReference type="GO" id="GO:0005634">
    <property type="term" value="C:nucleus"/>
    <property type="evidence" value="ECO:0007669"/>
    <property type="project" value="TreeGrafter"/>
</dbReference>
<feature type="region of interest" description="Disordered" evidence="6">
    <location>
        <begin position="530"/>
        <end position="673"/>
    </location>
</feature>
<dbReference type="InterPro" id="IPR052412">
    <property type="entry name" value="CC-Dev_Transcription_Reg"/>
</dbReference>
<dbReference type="GO" id="GO:0000981">
    <property type="term" value="F:DNA-binding transcription factor activity, RNA polymerase II-specific"/>
    <property type="evidence" value="ECO:0007669"/>
    <property type="project" value="TreeGrafter"/>
</dbReference>
<dbReference type="Pfam" id="PF16090">
    <property type="entry name" value="DUF4819"/>
    <property type="match status" value="1"/>
</dbReference>
<feature type="compositionally biased region" description="Low complexity" evidence="6">
    <location>
        <begin position="642"/>
        <end position="656"/>
    </location>
</feature>
<feature type="compositionally biased region" description="Polar residues" evidence="6">
    <location>
        <begin position="591"/>
        <end position="603"/>
    </location>
</feature>
<feature type="compositionally biased region" description="Low complexity" evidence="6">
    <location>
        <begin position="532"/>
        <end position="550"/>
    </location>
</feature>
<comment type="caution">
    <text evidence="9">The sequence shown here is derived from an EMBL/GenBank/DDBJ whole genome shotgun (WGS) entry which is preliminary data.</text>
</comment>
<name>A0A8S2HSX9_9BILA</name>
<feature type="domain" description="Protein capicua homolog-like" evidence="7">
    <location>
        <begin position="150"/>
        <end position="225"/>
    </location>
</feature>
<evidence type="ECO:0000256" key="6">
    <source>
        <dbReference type="SAM" id="MobiDB-lite"/>
    </source>
</evidence>
<dbReference type="GO" id="GO:0000977">
    <property type="term" value="F:RNA polymerase II transcription regulatory region sequence-specific DNA binding"/>
    <property type="evidence" value="ECO:0007669"/>
    <property type="project" value="TreeGrafter"/>
</dbReference>
<sequence length="795" mass="90217">RHRVMANYPYPIHYQNESLPSSSSSISSPTTFVCSSPSFISCNKNEKPKKRWQLSSSSSSSTAVPATIEASVIDNNDKTTLTNSTFFLDPLQWKHQSVLIFYDHRYHMSTIIDINCSIIDIELRKSINNKSQMKFFCDFFKQNLSPTPIVILDNIPACNDLIINTPVCVRIKPTNSYFICGIIEEKHPTRLEFLVKFIDEDEQQQQRWFTRQNIRLLIEPWHEELRLFRENILTVVDNNKTIQEDKSIIDGDYDEEVEEKLKKPTQLNQNLTNDEPNSSIESTIGLRSISSSSSCTTSSIASCAVPSTPTTPNDYLKSSFLTPPPLNDDTSNEDLQEIDQQHSKQQPTQQNYQKGDIFEMSSGIRKKFNGKQWRRLCGVENCQKESQRHGYCSKHLSQMREPHLQRFSNNLHHQYSSPSHHSLQNMPSVLSMTDYYHRINGTNSLFAVAPLKPIHPQHQFDLSPALVPQVPSPHLSHSLFSRSYSLQKPQLLVNDHLFPSSIPHTSAFVPLSSNYEHTLHYSQHDMFQTNRSYSSSPQLHSSSHTHSRNNNTRDFKSTSPHVPSGSCSSSSSSSSPPTLSSTTILEKSSVEKQQSTEIVSSSRITEDDNDSEIEVDVSDDNQGINQEPQTKEAIVNDASKLSSSSSSSTSSPVSTTALPRSSNDESIKRRSKNDTIINENISKKKLKQELLSPLSCRSDKDCDVSAPHQSMYTTSQQQTLWYDLLPKFSIHSIKSQECVSFNNSRTDDHHHQNCLTSQNCTECNEPTILENQLFYTNTNNNNHHLAKENHVNIIK</sequence>
<keyword evidence="4" id="KW-0804">Transcription</keyword>
<evidence type="ECO:0000256" key="5">
    <source>
        <dbReference type="ARBA" id="ARBA00023242"/>
    </source>
</evidence>
<feature type="non-terminal residue" evidence="9">
    <location>
        <position position="795"/>
    </location>
</feature>
<gene>
    <name evidence="8" type="ORF">OVA965_LOCUS9684</name>
    <name evidence="9" type="ORF">TMI583_LOCUS9680</name>
</gene>
<evidence type="ECO:0000259" key="7">
    <source>
        <dbReference type="Pfam" id="PF16090"/>
    </source>
</evidence>
<reference evidence="9" key="1">
    <citation type="submission" date="2021-02" db="EMBL/GenBank/DDBJ databases">
        <authorList>
            <person name="Nowell W R."/>
        </authorList>
    </citation>
    <scope>NUCLEOTIDE SEQUENCE</scope>
</reference>
<keyword evidence="1" id="KW-0597">Phosphoprotein</keyword>
<organism evidence="9 10">
    <name type="scientific">Didymodactylos carnosus</name>
    <dbReference type="NCBI Taxonomy" id="1234261"/>
    <lineage>
        <taxon>Eukaryota</taxon>
        <taxon>Metazoa</taxon>
        <taxon>Spiralia</taxon>
        <taxon>Gnathifera</taxon>
        <taxon>Rotifera</taxon>
        <taxon>Eurotatoria</taxon>
        <taxon>Bdelloidea</taxon>
        <taxon>Philodinida</taxon>
        <taxon>Philodinidae</taxon>
        <taxon>Didymodactylos</taxon>
    </lineage>
</organism>
<feature type="compositionally biased region" description="Polar residues" evidence="6">
    <location>
        <begin position="265"/>
        <end position="282"/>
    </location>
</feature>
<feature type="compositionally biased region" description="Low complexity" evidence="6">
    <location>
        <begin position="557"/>
        <end position="583"/>
    </location>
</feature>
<protein>
    <recommendedName>
        <fullName evidence="7">Protein capicua homolog-like domain-containing protein</fullName>
    </recommendedName>
</protein>
<keyword evidence="3" id="KW-0238">DNA-binding</keyword>
<evidence type="ECO:0000256" key="1">
    <source>
        <dbReference type="ARBA" id="ARBA00022553"/>
    </source>
</evidence>
<dbReference type="EMBL" id="CAJNOK010003464">
    <property type="protein sequence ID" value="CAF0902228.1"/>
    <property type="molecule type" value="Genomic_DNA"/>
</dbReference>
<evidence type="ECO:0000313" key="8">
    <source>
        <dbReference type="EMBL" id="CAF0902228.1"/>
    </source>
</evidence>
<keyword evidence="2" id="KW-0805">Transcription regulation</keyword>